<gene>
    <name evidence="2" type="ORF">niasHS_013315</name>
</gene>
<sequence length="188" mass="22568">MLSLAIRRFIVQHSNGTFMSTNFVATSSNFLLMDQENDKETKKDFRKIVKLLERSPTQKRKKEQEKTEENAKREENGREEERTNWKEHISKSLHKSYDEYATRKSMENWKRRARRDTFCYMRNRNLPDLVTYTHRYIEGLTELNGKNNQRSFEDNELVVVVLKFVMNELLKGNNVQSARNERTEKKPK</sequence>
<dbReference type="Proteomes" id="UP001620645">
    <property type="component" value="Unassembled WGS sequence"/>
</dbReference>
<protein>
    <submittedName>
        <fullName evidence="2">Uncharacterized protein</fullName>
    </submittedName>
</protein>
<evidence type="ECO:0000313" key="3">
    <source>
        <dbReference type="Proteomes" id="UP001620645"/>
    </source>
</evidence>
<accession>A0ABD2IDY8</accession>
<evidence type="ECO:0000313" key="2">
    <source>
        <dbReference type="EMBL" id="KAL3077326.1"/>
    </source>
</evidence>
<keyword evidence="3" id="KW-1185">Reference proteome</keyword>
<dbReference type="AlphaFoldDB" id="A0ABD2IDY8"/>
<proteinExistence type="predicted"/>
<dbReference type="EMBL" id="JBICCN010000327">
    <property type="protein sequence ID" value="KAL3077326.1"/>
    <property type="molecule type" value="Genomic_DNA"/>
</dbReference>
<organism evidence="2 3">
    <name type="scientific">Heterodera schachtii</name>
    <name type="common">Sugarbeet cyst nematode worm</name>
    <name type="synonym">Tylenchus schachtii</name>
    <dbReference type="NCBI Taxonomy" id="97005"/>
    <lineage>
        <taxon>Eukaryota</taxon>
        <taxon>Metazoa</taxon>
        <taxon>Ecdysozoa</taxon>
        <taxon>Nematoda</taxon>
        <taxon>Chromadorea</taxon>
        <taxon>Rhabditida</taxon>
        <taxon>Tylenchina</taxon>
        <taxon>Tylenchomorpha</taxon>
        <taxon>Tylenchoidea</taxon>
        <taxon>Heteroderidae</taxon>
        <taxon>Heteroderinae</taxon>
        <taxon>Heterodera</taxon>
    </lineage>
</organism>
<reference evidence="2 3" key="1">
    <citation type="submission" date="2024-10" db="EMBL/GenBank/DDBJ databases">
        <authorList>
            <person name="Kim D."/>
        </authorList>
    </citation>
    <scope>NUCLEOTIDE SEQUENCE [LARGE SCALE GENOMIC DNA]</scope>
    <source>
        <strain evidence="2">Taebaek</strain>
    </source>
</reference>
<evidence type="ECO:0000256" key="1">
    <source>
        <dbReference type="SAM" id="MobiDB-lite"/>
    </source>
</evidence>
<feature type="region of interest" description="Disordered" evidence="1">
    <location>
        <begin position="56"/>
        <end position="86"/>
    </location>
</feature>
<feature type="compositionally biased region" description="Basic and acidic residues" evidence="1">
    <location>
        <begin position="62"/>
        <end position="86"/>
    </location>
</feature>
<comment type="caution">
    <text evidence="2">The sequence shown here is derived from an EMBL/GenBank/DDBJ whole genome shotgun (WGS) entry which is preliminary data.</text>
</comment>
<name>A0ABD2IDY8_HETSC</name>